<feature type="non-terminal residue" evidence="1">
    <location>
        <position position="24"/>
    </location>
</feature>
<dbReference type="AlphaFoldDB" id="A0A6J4UC41"/>
<evidence type="ECO:0000313" key="1">
    <source>
        <dbReference type="EMBL" id="CAA9546025.1"/>
    </source>
</evidence>
<gene>
    <name evidence="1" type="ORF">AVDCRST_MAG73-2417</name>
</gene>
<protein>
    <submittedName>
        <fullName evidence="1">Uncharacterized protein</fullName>
    </submittedName>
</protein>
<organism evidence="1">
    <name type="scientific">uncultured Thermomicrobiales bacterium</name>
    <dbReference type="NCBI Taxonomy" id="1645740"/>
    <lineage>
        <taxon>Bacteria</taxon>
        <taxon>Pseudomonadati</taxon>
        <taxon>Thermomicrobiota</taxon>
        <taxon>Thermomicrobia</taxon>
        <taxon>Thermomicrobiales</taxon>
        <taxon>environmental samples</taxon>
    </lineage>
</organism>
<sequence>MIVDAAPFHRGVVVIFFNELDHVK</sequence>
<proteinExistence type="predicted"/>
<reference evidence="1" key="1">
    <citation type="submission" date="2020-02" db="EMBL/GenBank/DDBJ databases">
        <authorList>
            <person name="Meier V. D."/>
        </authorList>
    </citation>
    <scope>NUCLEOTIDE SEQUENCE</scope>
    <source>
        <strain evidence="1">AVDCRST_MAG73</strain>
    </source>
</reference>
<name>A0A6J4UC41_9BACT</name>
<accession>A0A6J4UC41</accession>
<dbReference type="EMBL" id="CADCWE010000158">
    <property type="protein sequence ID" value="CAA9546025.1"/>
    <property type="molecule type" value="Genomic_DNA"/>
</dbReference>